<feature type="compositionally biased region" description="Polar residues" evidence="1">
    <location>
        <begin position="8"/>
        <end position="35"/>
    </location>
</feature>
<dbReference type="PANTHER" id="PTHR13156:SF0">
    <property type="entry name" value="NADH DEHYDROGENASE [UBIQUINONE] IRON-SULFUR PROTEIN 6, MITOCHONDRIAL"/>
    <property type="match status" value="1"/>
</dbReference>
<feature type="non-terminal residue" evidence="3">
    <location>
        <position position="1"/>
    </location>
</feature>
<feature type="non-terminal residue" evidence="3">
    <location>
        <position position="122"/>
    </location>
</feature>
<gene>
    <name evidence="3" type="ORF">CANARDRAFT_184186</name>
</gene>
<dbReference type="STRING" id="983967.A0A1E4T4I8"/>
<evidence type="ECO:0000259" key="2">
    <source>
        <dbReference type="Pfam" id="PF10276"/>
    </source>
</evidence>
<accession>A0A1E4T4I8</accession>
<dbReference type="EMBL" id="KV453849">
    <property type="protein sequence ID" value="ODV86670.1"/>
    <property type="molecule type" value="Genomic_DNA"/>
</dbReference>
<feature type="domain" description="Zinc finger CHCC-type" evidence="2">
    <location>
        <begin position="80"/>
        <end position="113"/>
    </location>
</feature>
<keyword evidence="4" id="KW-1185">Reference proteome</keyword>
<name>A0A1E4T4I8_9ASCO</name>
<dbReference type="GO" id="GO:0005739">
    <property type="term" value="C:mitochondrion"/>
    <property type="evidence" value="ECO:0007669"/>
    <property type="project" value="GOC"/>
</dbReference>
<feature type="region of interest" description="Disordered" evidence="1">
    <location>
        <begin position="1"/>
        <end position="37"/>
    </location>
</feature>
<dbReference type="GO" id="GO:0006120">
    <property type="term" value="P:mitochondrial electron transport, NADH to ubiquinone"/>
    <property type="evidence" value="ECO:0007669"/>
    <property type="project" value="TreeGrafter"/>
</dbReference>
<dbReference type="AlphaFoldDB" id="A0A1E4T4I8"/>
<protein>
    <recommendedName>
        <fullName evidence="2">Zinc finger CHCC-type domain-containing protein</fullName>
    </recommendedName>
</protein>
<evidence type="ECO:0000313" key="4">
    <source>
        <dbReference type="Proteomes" id="UP000094801"/>
    </source>
</evidence>
<dbReference type="InterPro" id="IPR019401">
    <property type="entry name" value="Znf_CHCC"/>
</dbReference>
<evidence type="ECO:0000313" key="3">
    <source>
        <dbReference type="EMBL" id="ODV86670.1"/>
    </source>
</evidence>
<dbReference type="Pfam" id="PF10276">
    <property type="entry name" value="zf-CHCC"/>
    <property type="match status" value="1"/>
</dbReference>
<organism evidence="3 4">
    <name type="scientific">[Candida] arabinofermentans NRRL YB-2248</name>
    <dbReference type="NCBI Taxonomy" id="983967"/>
    <lineage>
        <taxon>Eukaryota</taxon>
        <taxon>Fungi</taxon>
        <taxon>Dikarya</taxon>
        <taxon>Ascomycota</taxon>
        <taxon>Saccharomycotina</taxon>
        <taxon>Pichiomycetes</taxon>
        <taxon>Pichiales</taxon>
        <taxon>Pichiaceae</taxon>
        <taxon>Ogataea</taxon>
        <taxon>Ogataea/Candida clade</taxon>
    </lineage>
</organism>
<proteinExistence type="predicted"/>
<dbReference type="OrthoDB" id="307899at2759"/>
<reference evidence="4" key="1">
    <citation type="submission" date="2016-04" db="EMBL/GenBank/DDBJ databases">
        <title>Comparative genomics of biotechnologically important yeasts.</title>
        <authorList>
            <consortium name="DOE Joint Genome Institute"/>
            <person name="Riley R."/>
            <person name="Haridas S."/>
            <person name="Wolfe K.H."/>
            <person name="Lopes M.R."/>
            <person name="Hittinger C.T."/>
            <person name="Goker M."/>
            <person name="Salamov A."/>
            <person name="Wisecaver J."/>
            <person name="Long T.M."/>
            <person name="Aerts A.L."/>
            <person name="Barry K."/>
            <person name="Choi C."/>
            <person name="Clum A."/>
            <person name="Coughlan A.Y."/>
            <person name="Deshpande S."/>
            <person name="Douglass A.P."/>
            <person name="Hanson S.J."/>
            <person name="Klenk H.-P."/>
            <person name="Labutti K."/>
            <person name="Lapidus A."/>
            <person name="Lindquist E."/>
            <person name="Lipzen A."/>
            <person name="Meier-Kolthoff J.P."/>
            <person name="Ohm R.A."/>
            <person name="Otillar R.P."/>
            <person name="Pangilinan J."/>
            <person name="Peng Y."/>
            <person name="Rokas A."/>
            <person name="Rosa C.A."/>
            <person name="Scheuner C."/>
            <person name="Sibirny A.A."/>
            <person name="Slot J.C."/>
            <person name="Stielow J.B."/>
            <person name="Sun H."/>
            <person name="Kurtzman C.P."/>
            <person name="Blackwell M."/>
            <person name="Grigoriev I.V."/>
            <person name="Jeffries T.W."/>
        </authorList>
    </citation>
    <scope>NUCLEOTIDE SEQUENCE [LARGE SCALE GENOMIC DNA]</scope>
    <source>
        <strain evidence="4">NRRL YB-2248</strain>
    </source>
</reference>
<dbReference type="Gene3D" id="2.60.260.40">
    <property type="entry name" value="q5lls5 like domains"/>
    <property type="match status" value="1"/>
</dbReference>
<dbReference type="PANTHER" id="PTHR13156">
    <property type="entry name" value="NADH-UBIQUINONE OXIDOREDUCTASE 13 KD-A SUBUNIT"/>
    <property type="match status" value="1"/>
</dbReference>
<evidence type="ECO:0000256" key="1">
    <source>
        <dbReference type="SAM" id="MobiDB-lite"/>
    </source>
</evidence>
<dbReference type="Proteomes" id="UP000094801">
    <property type="component" value="Unassembled WGS sequence"/>
</dbReference>
<sequence>STSTSSTVPNSPEIQSTITYAQSPNRPITWSPSQQSKDHILKSNVRFVGKDLSKQPNPQSAIDLIALQPITFMDHGVFTAVCNGTDPQQGHPKIFIDLKKDKVGTCGYCGNKFAREELKGKL</sequence>